<dbReference type="InterPro" id="IPR036179">
    <property type="entry name" value="Ig-like_dom_sf"/>
</dbReference>
<dbReference type="SMART" id="SM00409">
    <property type="entry name" value="IG"/>
    <property type="match status" value="1"/>
</dbReference>
<organism evidence="6 7">
    <name type="scientific">Astyanax mexicanus</name>
    <name type="common">Blind cave fish</name>
    <name type="synonym">Astyanax fasciatus mexicanus</name>
    <dbReference type="NCBI Taxonomy" id="7994"/>
    <lineage>
        <taxon>Eukaryota</taxon>
        <taxon>Metazoa</taxon>
        <taxon>Chordata</taxon>
        <taxon>Craniata</taxon>
        <taxon>Vertebrata</taxon>
        <taxon>Euteleostomi</taxon>
        <taxon>Actinopterygii</taxon>
        <taxon>Neopterygii</taxon>
        <taxon>Teleostei</taxon>
        <taxon>Ostariophysi</taxon>
        <taxon>Characiformes</taxon>
        <taxon>Characoidei</taxon>
        <taxon>Acestrorhamphidae</taxon>
        <taxon>Acestrorhamphinae</taxon>
        <taxon>Astyanax</taxon>
    </lineage>
</organism>
<accession>W5LEM4</accession>
<dbReference type="PANTHER" id="PTHR11860:SF118">
    <property type="entry name" value="CMRF35-LIKE MOLECULE 3-RELATED"/>
    <property type="match status" value="1"/>
</dbReference>
<evidence type="ECO:0000313" key="6">
    <source>
        <dbReference type="Ensembl" id="ENSAMXP00000018286.2"/>
    </source>
</evidence>
<dbReference type="AlphaFoldDB" id="W5LEM4"/>
<evidence type="ECO:0000259" key="5">
    <source>
        <dbReference type="PROSITE" id="PS50835"/>
    </source>
</evidence>
<dbReference type="PROSITE" id="PS50835">
    <property type="entry name" value="IG_LIKE"/>
    <property type="match status" value="1"/>
</dbReference>
<dbReference type="Proteomes" id="UP000018467">
    <property type="component" value="Unassembled WGS sequence"/>
</dbReference>
<keyword evidence="7" id="KW-1185">Reference proteome</keyword>
<reference evidence="6" key="3">
    <citation type="submission" date="2025-08" db="UniProtKB">
        <authorList>
            <consortium name="Ensembl"/>
        </authorList>
    </citation>
    <scope>IDENTIFICATION</scope>
</reference>
<dbReference type="Gene3D" id="2.60.40.10">
    <property type="entry name" value="Immunoglobulins"/>
    <property type="match status" value="1"/>
</dbReference>
<dbReference type="InterPro" id="IPR013783">
    <property type="entry name" value="Ig-like_fold"/>
</dbReference>
<dbReference type="InParanoid" id="W5LEM4"/>
<dbReference type="InterPro" id="IPR013106">
    <property type="entry name" value="Ig_V-set"/>
</dbReference>
<keyword evidence="3 4" id="KW-0472">Membrane</keyword>
<dbReference type="eggNOG" id="ENOG502QPKT">
    <property type="taxonomic scope" value="Eukaryota"/>
</dbReference>
<dbReference type="Pfam" id="PF07686">
    <property type="entry name" value="V-set"/>
    <property type="match status" value="1"/>
</dbReference>
<proteinExistence type="predicted"/>
<dbReference type="GeneTree" id="ENSGT01050000245162"/>
<evidence type="ECO:0000256" key="3">
    <source>
        <dbReference type="ARBA" id="ARBA00023136"/>
    </source>
</evidence>
<comment type="subcellular location">
    <subcellularLocation>
        <location evidence="1">Membrane</location>
    </subcellularLocation>
</comment>
<sequence length="171" mass="19073">MIFKTQILLLQCCKSYFITFIITVLLPYLCCLGPKTVIGYPGEAVTISCPYPEEFHTNTKIFFKQSRPYLSRVISTTDPQKGRFSISDNRRSRVISVRISDVREDDGGVYYCGVRIGGNEVSSSIITTTTIIIIVSICVALLLIGGLTLICFIVILKKRKGIVHLDTQTVI</sequence>
<keyword evidence="2 4" id="KW-0812">Transmembrane</keyword>
<reference evidence="6" key="4">
    <citation type="submission" date="2025-09" db="UniProtKB">
        <authorList>
            <consortium name="Ensembl"/>
        </authorList>
    </citation>
    <scope>IDENTIFICATION</scope>
</reference>
<protein>
    <recommendedName>
        <fullName evidence="5">Ig-like domain-containing protein</fullName>
    </recommendedName>
</protein>
<dbReference type="PANTHER" id="PTHR11860">
    <property type="entry name" value="POLYMERIC-IMMUNOGLOBULIN RECEPTOR"/>
    <property type="match status" value="1"/>
</dbReference>
<evidence type="ECO:0000313" key="7">
    <source>
        <dbReference type="Proteomes" id="UP000018467"/>
    </source>
</evidence>
<dbReference type="InterPro" id="IPR003599">
    <property type="entry name" value="Ig_sub"/>
</dbReference>
<dbReference type="InterPro" id="IPR007110">
    <property type="entry name" value="Ig-like_dom"/>
</dbReference>
<evidence type="ECO:0000256" key="4">
    <source>
        <dbReference type="SAM" id="Phobius"/>
    </source>
</evidence>
<dbReference type="GO" id="GO:0004888">
    <property type="term" value="F:transmembrane signaling receptor activity"/>
    <property type="evidence" value="ECO:0007669"/>
    <property type="project" value="TreeGrafter"/>
</dbReference>
<evidence type="ECO:0000256" key="2">
    <source>
        <dbReference type="ARBA" id="ARBA00022692"/>
    </source>
</evidence>
<dbReference type="HOGENOM" id="CLU_703099_0_0_1"/>
<feature type="domain" description="Ig-like" evidence="5">
    <location>
        <begin position="27"/>
        <end position="129"/>
    </location>
</feature>
<reference evidence="7" key="1">
    <citation type="submission" date="2013-03" db="EMBL/GenBank/DDBJ databases">
        <authorList>
            <person name="Jeffery W."/>
            <person name="Warren W."/>
            <person name="Wilson R.K."/>
        </authorList>
    </citation>
    <scope>NUCLEOTIDE SEQUENCE</scope>
    <source>
        <strain evidence="7">female</strain>
    </source>
</reference>
<feature type="transmembrane region" description="Helical" evidence="4">
    <location>
        <begin position="131"/>
        <end position="156"/>
    </location>
</feature>
<name>W5LEM4_ASTMX</name>
<dbReference type="GO" id="GO:0005886">
    <property type="term" value="C:plasma membrane"/>
    <property type="evidence" value="ECO:0007669"/>
    <property type="project" value="TreeGrafter"/>
</dbReference>
<evidence type="ECO:0000256" key="1">
    <source>
        <dbReference type="ARBA" id="ARBA00004370"/>
    </source>
</evidence>
<reference evidence="7" key="2">
    <citation type="journal article" date="2014" name="Nat. Commun.">
        <title>The cavefish genome reveals candidate genes for eye loss.</title>
        <authorList>
            <person name="McGaugh S.E."/>
            <person name="Gross J.B."/>
            <person name="Aken B."/>
            <person name="Blin M."/>
            <person name="Borowsky R."/>
            <person name="Chalopin D."/>
            <person name="Hinaux H."/>
            <person name="Jeffery W.R."/>
            <person name="Keene A."/>
            <person name="Ma L."/>
            <person name="Minx P."/>
            <person name="Murphy D."/>
            <person name="O'Quin K.E."/>
            <person name="Retaux S."/>
            <person name="Rohner N."/>
            <person name="Searle S.M."/>
            <person name="Stahl B.A."/>
            <person name="Tabin C."/>
            <person name="Volff J.N."/>
            <person name="Yoshizawa M."/>
            <person name="Warren W.C."/>
        </authorList>
    </citation>
    <scope>NUCLEOTIDE SEQUENCE [LARGE SCALE GENOMIC DNA]</scope>
    <source>
        <strain evidence="7">female</strain>
    </source>
</reference>
<dbReference type="InterPro" id="IPR050671">
    <property type="entry name" value="CD300_family_receptors"/>
</dbReference>
<feature type="transmembrane region" description="Helical" evidence="4">
    <location>
        <begin position="7"/>
        <end position="29"/>
    </location>
</feature>
<dbReference type="SUPFAM" id="SSF48726">
    <property type="entry name" value="Immunoglobulin"/>
    <property type="match status" value="1"/>
</dbReference>
<keyword evidence="4" id="KW-1133">Transmembrane helix</keyword>
<dbReference type="Ensembl" id="ENSAMXT00000018286.2">
    <property type="protein sequence ID" value="ENSAMXP00000018286.2"/>
    <property type="gene ID" value="ENSAMXG00000017756.2"/>
</dbReference>